<reference evidence="2" key="1">
    <citation type="journal article" date="2021" name="Proc. Natl. Acad. Sci. U.S.A.">
        <title>A Catalog of Tens of Thousands of Viruses from Human Metagenomes Reveals Hidden Associations with Chronic Diseases.</title>
        <authorList>
            <person name="Tisza M.J."/>
            <person name="Buck C.B."/>
        </authorList>
    </citation>
    <scope>NUCLEOTIDE SEQUENCE</scope>
    <source>
        <strain evidence="2">CtML55</strain>
    </source>
</reference>
<evidence type="ECO:0000313" key="2">
    <source>
        <dbReference type="EMBL" id="DAE31088.1"/>
    </source>
</evidence>
<proteinExistence type="predicted"/>
<keyword evidence="1" id="KW-1133">Transmembrane helix</keyword>
<dbReference type="EMBL" id="BK059105">
    <property type="protein sequence ID" value="DAE31088.1"/>
    <property type="molecule type" value="Genomic_DNA"/>
</dbReference>
<evidence type="ECO:0000256" key="1">
    <source>
        <dbReference type="SAM" id="Phobius"/>
    </source>
</evidence>
<accession>A0A8S5RI75</accession>
<keyword evidence="1" id="KW-0472">Membrane</keyword>
<keyword evidence="1" id="KW-0812">Transmembrane</keyword>
<sequence>MDVKIMLISDCIGVVLYALLYYTLYHTYELDYLGSGRWRRWRRISVPGWAVVIALVSLCLPPVAVSLSIVSWIIYMLKFLGDKYYEVDVSFIKFLSNSIHDTNI</sequence>
<name>A0A8S5RI75_9VIRU</name>
<organism evidence="2">
    <name type="scientific">virus sp. ctML55</name>
    <dbReference type="NCBI Taxonomy" id="2827627"/>
    <lineage>
        <taxon>Viruses</taxon>
    </lineage>
</organism>
<protein>
    <submittedName>
        <fullName evidence="2">Uncharacterized protein</fullName>
    </submittedName>
</protein>
<feature type="transmembrane region" description="Helical" evidence="1">
    <location>
        <begin position="48"/>
        <end position="75"/>
    </location>
</feature>
<feature type="transmembrane region" description="Helical" evidence="1">
    <location>
        <begin position="7"/>
        <end position="28"/>
    </location>
</feature>